<accession>A0A0E1EJK3</accession>
<dbReference type="InterPro" id="IPR047057">
    <property type="entry name" value="MerR_fam"/>
</dbReference>
<dbReference type="PROSITE" id="PS50937">
    <property type="entry name" value="HTH_MERR_2"/>
    <property type="match status" value="1"/>
</dbReference>
<evidence type="ECO:0000256" key="2">
    <source>
        <dbReference type="SAM" id="Coils"/>
    </source>
</evidence>
<evidence type="ECO:0000313" key="7">
    <source>
        <dbReference type="Proteomes" id="UP000093122"/>
    </source>
</evidence>
<evidence type="ECO:0000256" key="3">
    <source>
        <dbReference type="SAM" id="Phobius"/>
    </source>
</evidence>
<dbReference type="RefSeq" id="WP_001292011.1">
    <property type="nucleotide sequence ID" value="NZ_BCNI01000001.1"/>
</dbReference>
<evidence type="ECO:0000259" key="4">
    <source>
        <dbReference type="PROSITE" id="PS50937"/>
    </source>
</evidence>
<feature type="transmembrane region" description="Helical" evidence="3">
    <location>
        <begin position="168"/>
        <end position="188"/>
    </location>
</feature>
<organism evidence="6 8">
    <name type="scientific">Streptococcus agalactiae</name>
    <dbReference type="NCBI Taxonomy" id="1311"/>
    <lineage>
        <taxon>Bacteria</taxon>
        <taxon>Bacillati</taxon>
        <taxon>Bacillota</taxon>
        <taxon>Bacilli</taxon>
        <taxon>Lactobacillales</taxon>
        <taxon>Streptococcaceae</taxon>
        <taxon>Streptococcus</taxon>
    </lineage>
</organism>
<dbReference type="EMBL" id="MAWT01000022">
    <property type="protein sequence ID" value="OCM71489.1"/>
    <property type="molecule type" value="Genomic_DNA"/>
</dbReference>
<dbReference type="Pfam" id="PF13411">
    <property type="entry name" value="MerR_1"/>
    <property type="match status" value="1"/>
</dbReference>
<keyword evidence="3" id="KW-0812">Transmembrane</keyword>
<reference evidence="6 8" key="2">
    <citation type="journal article" date="2018" name="Emerg. Microbes Infect.">
        <title>Phenotypic and molecular analysis of nontypeable Group B streptococci: identification of cps2a and hybrid cps2a/cps5 Group B streptococcal capsule gene clusters.</title>
        <authorList>
            <person name="Alhhazmi A."/>
            <person name="Tyrrell G.J."/>
        </authorList>
    </citation>
    <scope>NUCLEOTIDE SEQUENCE [LARGE SCALE GENOMIC DNA]</scope>
    <source>
        <strain evidence="6 8">PLGBS17</strain>
    </source>
</reference>
<dbReference type="OMA" id="YYFKDPR"/>
<dbReference type="AlphaFoldDB" id="A0A0E1EJK3"/>
<sequence length="241" mass="28073">MSEKYSTGDLAKEAGVTVRTVQYYDKRGILSPSELSEGGRRVYSIADLEKLRQIIYLRDLDFSIDNIKNLFTEDNASQILELFLQVQIRELRLSIDSKKDKLDKAVNLLKTVEKQDSKTLGYLSDIVLMEENKRKWGKLQKSIVLQVIMIIMVYITLIMAAVSLNQRWLMWIAVTVFLIAMNGMVWYFKQQVVYLCPNCHQTFTPTYQAFNLAKHTPKTRKVFCPHCHQKSHCIELAREER</sequence>
<dbReference type="InterPro" id="IPR000551">
    <property type="entry name" value="MerR-type_HTH_dom"/>
</dbReference>
<keyword evidence="2" id="KW-0175">Coiled coil</keyword>
<dbReference type="KEGG" id="sage:EN72_09500"/>
<dbReference type="PRINTS" id="PR00040">
    <property type="entry name" value="HTHMERR"/>
</dbReference>
<dbReference type="SMART" id="SM00422">
    <property type="entry name" value="HTH_MERR"/>
    <property type="match status" value="1"/>
</dbReference>
<evidence type="ECO:0000313" key="5">
    <source>
        <dbReference type="EMBL" id="OCM71489.1"/>
    </source>
</evidence>
<evidence type="ECO:0000256" key="1">
    <source>
        <dbReference type="ARBA" id="ARBA00023125"/>
    </source>
</evidence>
<name>A0A0E1EJK3_STRAG</name>
<proteinExistence type="predicted"/>
<dbReference type="GO" id="GO:0003700">
    <property type="term" value="F:DNA-binding transcription factor activity"/>
    <property type="evidence" value="ECO:0007669"/>
    <property type="project" value="InterPro"/>
</dbReference>
<reference evidence="5 7" key="1">
    <citation type="journal article" date="2016" name="Sci. Rep.">
        <title>Serotype IV Streptococcus agalactiae ST-452 has arisen from large genomic recombination events between CC23 and the hypervirulent CC17 lineages.</title>
        <authorList>
            <person name="Campisi E."/>
            <person name="Rinaudo C.D."/>
            <person name="Donati C."/>
            <person name="Barucco M."/>
            <person name="Torricelli G."/>
            <person name="Edwards M.S."/>
            <person name="Baker C.J."/>
            <person name="Margarit I."/>
            <person name="Rosini R."/>
        </authorList>
    </citation>
    <scope>NUCLEOTIDE SEQUENCE [LARGE SCALE GENOMIC DNA]</scope>
    <source>
        <strain evidence="5 7">CZ-PW-140</strain>
    </source>
</reference>
<keyword evidence="3" id="KW-1133">Transmembrane helix</keyword>
<dbReference type="CDD" id="cd01106">
    <property type="entry name" value="HTH_TipAL-Mta"/>
    <property type="match status" value="1"/>
</dbReference>
<feature type="transmembrane region" description="Helical" evidence="3">
    <location>
        <begin position="143"/>
        <end position="162"/>
    </location>
</feature>
<dbReference type="PANTHER" id="PTHR30204">
    <property type="entry name" value="REDOX-CYCLING DRUG-SENSING TRANSCRIPTIONAL ACTIVATOR SOXR"/>
    <property type="match status" value="1"/>
</dbReference>
<dbReference type="PANTHER" id="PTHR30204:SF96">
    <property type="entry name" value="CHROMOSOME-ANCHORING PROTEIN RACA"/>
    <property type="match status" value="1"/>
</dbReference>
<keyword evidence="3" id="KW-0472">Membrane</keyword>
<keyword evidence="1 6" id="KW-0238">DNA-binding</keyword>
<dbReference type="GO" id="GO:0003677">
    <property type="term" value="F:DNA binding"/>
    <property type="evidence" value="ECO:0007669"/>
    <property type="project" value="UniProtKB-KW"/>
</dbReference>
<dbReference type="Proteomes" id="UP000256718">
    <property type="component" value="Unassembled WGS sequence"/>
</dbReference>
<dbReference type="SUPFAM" id="SSF46955">
    <property type="entry name" value="Putative DNA-binding domain"/>
    <property type="match status" value="1"/>
</dbReference>
<dbReference type="EMBL" id="QHGZ01000266">
    <property type="protein sequence ID" value="RDY73577.1"/>
    <property type="molecule type" value="Genomic_DNA"/>
</dbReference>
<feature type="coiled-coil region" evidence="2">
    <location>
        <begin position="88"/>
        <end position="115"/>
    </location>
</feature>
<dbReference type="InterPro" id="IPR009061">
    <property type="entry name" value="DNA-bd_dom_put_sf"/>
</dbReference>
<evidence type="ECO:0000313" key="8">
    <source>
        <dbReference type="Proteomes" id="UP000256718"/>
    </source>
</evidence>
<dbReference type="Gene3D" id="1.10.1660.10">
    <property type="match status" value="1"/>
</dbReference>
<dbReference type="Proteomes" id="UP000093122">
    <property type="component" value="Unassembled WGS sequence"/>
</dbReference>
<gene>
    <name evidence="5" type="ORF">AX245_09795</name>
    <name evidence="6" type="ORF">C4618_13655</name>
</gene>
<comment type="caution">
    <text evidence="6">The sequence shown here is derived from an EMBL/GenBank/DDBJ whole genome shotgun (WGS) entry which is preliminary data.</text>
</comment>
<protein>
    <submittedName>
        <fullName evidence="6">MerR family DNA-binding transcriptional regulator</fullName>
    </submittedName>
    <submittedName>
        <fullName evidence="5">MerR family transcriptional regulator</fullName>
    </submittedName>
</protein>
<evidence type="ECO:0000313" key="6">
    <source>
        <dbReference type="EMBL" id="RDY73577.1"/>
    </source>
</evidence>
<feature type="domain" description="HTH merR-type" evidence="4">
    <location>
        <begin position="4"/>
        <end position="73"/>
    </location>
</feature>